<keyword evidence="1" id="KW-0812">Transmembrane</keyword>
<dbReference type="AlphaFoldDB" id="A0A9E2BFG1"/>
<evidence type="ECO:0000313" key="2">
    <source>
        <dbReference type="EMBL" id="MBT9144633.1"/>
    </source>
</evidence>
<comment type="caution">
    <text evidence="2">The sequence shown here is derived from an EMBL/GenBank/DDBJ whole genome shotgun (WGS) entry which is preliminary data.</text>
</comment>
<accession>A0A9E2BFG1</accession>
<protein>
    <submittedName>
        <fullName evidence="2">Uncharacterized protein</fullName>
    </submittedName>
</protein>
<keyword evidence="1" id="KW-0472">Membrane</keyword>
<dbReference type="Proteomes" id="UP000811545">
    <property type="component" value="Unassembled WGS sequence"/>
</dbReference>
<evidence type="ECO:0000313" key="3">
    <source>
        <dbReference type="Proteomes" id="UP000811545"/>
    </source>
</evidence>
<gene>
    <name evidence="2" type="ORF">DDT42_00475</name>
</gene>
<sequence length="108" mass="12411">MVDNWVLIIFVGIPLWIMLIVFFLSSFILLKKMDKISRELSQFLENEGKELIREGKELLRDSKIIMNKVKVSTYLLPQITHALSFLSSIKMIIDISKKASSILKKKGG</sequence>
<proteinExistence type="predicted"/>
<keyword evidence="1" id="KW-1133">Transmembrane helix</keyword>
<reference evidence="2 3" key="1">
    <citation type="journal article" date="2021" name="bioRxiv">
        <title>Unique metabolic strategies in Hadean analogues reveal hints for primordial physiology.</title>
        <authorList>
            <person name="Nobu M.K."/>
            <person name="Nakai R."/>
            <person name="Tamazawa S."/>
            <person name="Mori H."/>
            <person name="Toyoda A."/>
            <person name="Ijiri A."/>
            <person name="Suzuki S."/>
            <person name="Kurokawa K."/>
            <person name="Kamagata Y."/>
            <person name="Tamaki H."/>
        </authorList>
    </citation>
    <scope>NUCLEOTIDE SEQUENCE [LARGE SCALE GENOMIC DNA]</scope>
    <source>
        <strain evidence="2">BS525</strain>
    </source>
</reference>
<evidence type="ECO:0000256" key="1">
    <source>
        <dbReference type="SAM" id="Phobius"/>
    </source>
</evidence>
<name>A0A9E2BFG1_PSYF1</name>
<dbReference type="EMBL" id="QLTW01000014">
    <property type="protein sequence ID" value="MBT9144633.1"/>
    <property type="molecule type" value="Genomic_DNA"/>
</dbReference>
<feature type="transmembrane region" description="Helical" evidence="1">
    <location>
        <begin position="6"/>
        <end position="30"/>
    </location>
</feature>
<organism evidence="2 3">
    <name type="scientific">Psychracetigena formicireducens</name>
    <dbReference type="NCBI Taxonomy" id="2986056"/>
    <lineage>
        <taxon>Bacteria</taxon>
        <taxon>Bacillati</taxon>
        <taxon>Candidatus Lithacetigenota</taxon>
        <taxon>Candidatus Psychracetigena</taxon>
    </lineage>
</organism>